<evidence type="ECO:0000313" key="1">
    <source>
        <dbReference type="EMBL" id="KAI4319455.1"/>
    </source>
</evidence>
<reference evidence="2" key="1">
    <citation type="journal article" date="2023" name="Front. Plant Sci.">
        <title>Chromosomal-level genome assembly of Melastoma candidum provides insights into trichome evolution.</title>
        <authorList>
            <person name="Zhong Y."/>
            <person name="Wu W."/>
            <person name="Sun C."/>
            <person name="Zou P."/>
            <person name="Liu Y."/>
            <person name="Dai S."/>
            <person name="Zhou R."/>
        </authorList>
    </citation>
    <scope>NUCLEOTIDE SEQUENCE [LARGE SCALE GENOMIC DNA]</scope>
</reference>
<keyword evidence="2" id="KW-1185">Reference proteome</keyword>
<organism evidence="1 2">
    <name type="scientific">Melastoma candidum</name>
    <dbReference type="NCBI Taxonomy" id="119954"/>
    <lineage>
        <taxon>Eukaryota</taxon>
        <taxon>Viridiplantae</taxon>
        <taxon>Streptophyta</taxon>
        <taxon>Embryophyta</taxon>
        <taxon>Tracheophyta</taxon>
        <taxon>Spermatophyta</taxon>
        <taxon>Magnoliopsida</taxon>
        <taxon>eudicotyledons</taxon>
        <taxon>Gunneridae</taxon>
        <taxon>Pentapetalae</taxon>
        <taxon>rosids</taxon>
        <taxon>malvids</taxon>
        <taxon>Myrtales</taxon>
        <taxon>Melastomataceae</taxon>
        <taxon>Melastomatoideae</taxon>
        <taxon>Melastomateae</taxon>
        <taxon>Melastoma</taxon>
    </lineage>
</organism>
<name>A0ACB9M6T0_9MYRT</name>
<proteinExistence type="predicted"/>
<dbReference type="EMBL" id="CM042889">
    <property type="protein sequence ID" value="KAI4319455.1"/>
    <property type="molecule type" value="Genomic_DNA"/>
</dbReference>
<sequence>MFKRAKGSEDAEPVIAALRDRGVLRSELPDTVGVVSFRVLFGYNVFYMDVFFHQCLQVKKNSHLFAAKVVFDLGKSDQYIQARVMLHPARIIVNDFKEARAPMAVSMTGFPHLNCSNSLKMPSPLNLRYRHMQVDAYAKIFPRVVHGWAVRSNDEDKVAAKGAQEAQKDTLDWFHKHLK</sequence>
<evidence type="ECO:0000313" key="2">
    <source>
        <dbReference type="Proteomes" id="UP001057402"/>
    </source>
</evidence>
<dbReference type="Proteomes" id="UP001057402">
    <property type="component" value="Chromosome 10"/>
</dbReference>
<protein>
    <submittedName>
        <fullName evidence="1">Uncharacterized protein</fullName>
    </submittedName>
</protein>
<gene>
    <name evidence="1" type="ORF">MLD38_033051</name>
</gene>
<accession>A0ACB9M6T0</accession>
<comment type="caution">
    <text evidence="1">The sequence shown here is derived from an EMBL/GenBank/DDBJ whole genome shotgun (WGS) entry which is preliminary data.</text>
</comment>